<comment type="caution">
    <text evidence="2">The sequence shown here is derived from an EMBL/GenBank/DDBJ whole genome shotgun (WGS) entry which is preliminary data.</text>
</comment>
<protein>
    <submittedName>
        <fullName evidence="2">Uncharacterized protein</fullName>
    </submittedName>
</protein>
<dbReference type="PATRIC" id="fig|54915.3.peg.4582"/>
<dbReference type="EMBL" id="LGIQ01000011">
    <property type="protein sequence ID" value="KNB69518.1"/>
    <property type="molecule type" value="Genomic_DNA"/>
</dbReference>
<dbReference type="STRING" id="54915.ADS79_27010"/>
<reference evidence="2" key="2">
    <citation type="submission" date="2015-07" db="EMBL/GenBank/DDBJ databases">
        <title>MeaNS - Measles Nucleotide Surveillance Program.</title>
        <authorList>
            <person name="Tran T."/>
            <person name="Druce J."/>
        </authorList>
    </citation>
    <scope>NUCLEOTIDE SEQUENCE</scope>
    <source>
        <strain evidence="2">DSM 9887</strain>
    </source>
</reference>
<dbReference type="EMBL" id="BJON01000020">
    <property type="protein sequence ID" value="GED71217.1"/>
    <property type="molecule type" value="Genomic_DNA"/>
</dbReference>
<evidence type="ECO:0000313" key="4">
    <source>
        <dbReference type="Proteomes" id="UP000319578"/>
    </source>
</evidence>
<name>A0A0K9YL96_9BACL</name>
<evidence type="ECO:0000313" key="1">
    <source>
        <dbReference type="EMBL" id="GED71217.1"/>
    </source>
</evidence>
<dbReference type="OrthoDB" id="2471994at2"/>
<sequence length="91" mass="10667">MNVQLLDFPEHVERTEPIRQRQQELLAFDVSDEALESEIKKLMLELEDITDAAASEIRSELNSIWEFKDDYSVQDNWGAVQEQKIEMKKLA</sequence>
<keyword evidence="4" id="KW-1185">Reference proteome</keyword>
<dbReference type="Proteomes" id="UP000319578">
    <property type="component" value="Unassembled WGS sequence"/>
</dbReference>
<dbReference type="AlphaFoldDB" id="A0A0K9YL96"/>
<proteinExistence type="predicted"/>
<gene>
    <name evidence="2" type="ORF">ADS79_27010</name>
    <name evidence="1" type="ORF">BRE01_49190</name>
</gene>
<accession>A0A0K9YL96</accession>
<reference evidence="3" key="1">
    <citation type="submission" date="2015-07" db="EMBL/GenBank/DDBJ databases">
        <title>Genome sequencing project for genomic taxonomy and phylogenomics of Bacillus-like bacteria.</title>
        <authorList>
            <person name="Liu B."/>
            <person name="Wang J."/>
            <person name="Zhu Y."/>
            <person name="Liu G."/>
            <person name="Chen Q."/>
            <person name="Chen Z."/>
            <person name="Lan J."/>
            <person name="Che J."/>
            <person name="Ge C."/>
            <person name="Shi H."/>
            <person name="Pan Z."/>
            <person name="Liu X."/>
        </authorList>
    </citation>
    <scope>NUCLEOTIDE SEQUENCE [LARGE SCALE GENOMIC DNA]</scope>
    <source>
        <strain evidence="3">DSM 9887</strain>
    </source>
</reference>
<dbReference type="Proteomes" id="UP000036834">
    <property type="component" value="Unassembled WGS sequence"/>
</dbReference>
<evidence type="ECO:0000313" key="2">
    <source>
        <dbReference type="EMBL" id="KNB69518.1"/>
    </source>
</evidence>
<evidence type="ECO:0000313" key="3">
    <source>
        <dbReference type="Proteomes" id="UP000036834"/>
    </source>
</evidence>
<organism evidence="2 3">
    <name type="scientific">Brevibacillus reuszeri</name>
    <dbReference type="NCBI Taxonomy" id="54915"/>
    <lineage>
        <taxon>Bacteria</taxon>
        <taxon>Bacillati</taxon>
        <taxon>Bacillota</taxon>
        <taxon>Bacilli</taxon>
        <taxon>Bacillales</taxon>
        <taxon>Paenibacillaceae</taxon>
        <taxon>Brevibacillus</taxon>
    </lineage>
</organism>
<reference evidence="1 4" key="3">
    <citation type="submission" date="2019-06" db="EMBL/GenBank/DDBJ databases">
        <title>Whole genome shotgun sequence of Brevibacillus reuszeri NBRC 15719.</title>
        <authorList>
            <person name="Hosoyama A."/>
            <person name="Uohara A."/>
            <person name="Ohji S."/>
            <person name="Ichikawa N."/>
        </authorList>
    </citation>
    <scope>NUCLEOTIDE SEQUENCE [LARGE SCALE GENOMIC DNA]</scope>
    <source>
        <strain evidence="1 4">NBRC 15719</strain>
    </source>
</reference>